<reference evidence="3 4" key="1">
    <citation type="journal article" date="2018" name="Sci. Data">
        <title>The draft genome sequence of cork oak.</title>
        <authorList>
            <person name="Ramos A.M."/>
            <person name="Usie A."/>
            <person name="Barbosa P."/>
            <person name="Barros P.M."/>
            <person name="Capote T."/>
            <person name="Chaves I."/>
            <person name="Simoes F."/>
            <person name="Abreu I."/>
            <person name="Carrasquinho I."/>
            <person name="Faro C."/>
            <person name="Guimaraes J.B."/>
            <person name="Mendonca D."/>
            <person name="Nobrega F."/>
            <person name="Rodrigues L."/>
            <person name="Saibo N.J.M."/>
            <person name="Varela M.C."/>
            <person name="Egas C."/>
            <person name="Matos J."/>
            <person name="Miguel C.M."/>
            <person name="Oliveira M.M."/>
            <person name="Ricardo C.P."/>
            <person name="Goncalves S."/>
        </authorList>
    </citation>
    <scope>NUCLEOTIDE SEQUENCE [LARGE SCALE GENOMIC DNA]</scope>
    <source>
        <strain evidence="4">cv. HL8</strain>
    </source>
</reference>
<dbReference type="PANTHER" id="PTHR21596">
    <property type="entry name" value="RIBONUCLEASE P SUBUNIT P38"/>
    <property type="match status" value="1"/>
</dbReference>
<evidence type="ECO:0000313" key="4">
    <source>
        <dbReference type="Proteomes" id="UP000237347"/>
    </source>
</evidence>
<proteinExistence type="predicted"/>
<feature type="region of interest" description="Disordered" evidence="2">
    <location>
        <begin position="1"/>
        <end position="30"/>
    </location>
</feature>
<dbReference type="EMBL" id="PKMF04000279">
    <property type="protein sequence ID" value="KAK7839653.1"/>
    <property type="molecule type" value="Genomic_DNA"/>
</dbReference>
<dbReference type="GO" id="GO:0080188">
    <property type="term" value="P:gene silencing by siRNA-directed DNA methylation"/>
    <property type="evidence" value="ECO:0007669"/>
    <property type="project" value="InterPro"/>
</dbReference>
<evidence type="ECO:0000256" key="1">
    <source>
        <dbReference type="SAM" id="Coils"/>
    </source>
</evidence>
<dbReference type="InterPro" id="IPR045177">
    <property type="entry name" value="FDM1-5/IDN2"/>
</dbReference>
<organism evidence="3 4">
    <name type="scientific">Quercus suber</name>
    <name type="common">Cork oak</name>
    <dbReference type="NCBI Taxonomy" id="58331"/>
    <lineage>
        <taxon>Eukaryota</taxon>
        <taxon>Viridiplantae</taxon>
        <taxon>Streptophyta</taxon>
        <taxon>Embryophyta</taxon>
        <taxon>Tracheophyta</taxon>
        <taxon>Spermatophyta</taxon>
        <taxon>Magnoliopsida</taxon>
        <taxon>eudicotyledons</taxon>
        <taxon>Gunneridae</taxon>
        <taxon>Pentapetalae</taxon>
        <taxon>rosids</taxon>
        <taxon>fabids</taxon>
        <taxon>Fagales</taxon>
        <taxon>Fagaceae</taxon>
        <taxon>Quercus</taxon>
    </lineage>
</organism>
<keyword evidence="1" id="KW-0175">Coiled coil</keyword>
<comment type="caution">
    <text evidence="3">The sequence shown here is derived from an EMBL/GenBank/DDBJ whole genome shotgun (WGS) entry which is preliminary data.</text>
</comment>
<name>A0AAW0KMH8_QUESU</name>
<evidence type="ECO:0000313" key="3">
    <source>
        <dbReference type="EMBL" id="KAK7839653.1"/>
    </source>
</evidence>
<dbReference type="AlphaFoldDB" id="A0AAW0KMH8"/>
<dbReference type="Proteomes" id="UP000237347">
    <property type="component" value="Unassembled WGS sequence"/>
</dbReference>
<gene>
    <name evidence="3" type="primary">IDN2_7</name>
    <name evidence="3" type="ORF">CFP56_017777</name>
</gene>
<evidence type="ECO:0000256" key="2">
    <source>
        <dbReference type="SAM" id="MobiDB-lite"/>
    </source>
</evidence>
<accession>A0AAW0KMH8</accession>
<dbReference type="PANTHER" id="PTHR21596:SF23">
    <property type="entry name" value="FACTOR OF DNA METHYLATION 4"/>
    <property type="match status" value="1"/>
</dbReference>
<feature type="coiled-coil region" evidence="1">
    <location>
        <begin position="76"/>
        <end position="120"/>
    </location>
</feature>
<keyword evidence="4" id="KW-1185">Reference proteome</keyword>
<sequence length="139" mass="16663">MKRLEQREKELQQREAQNETERRELHDEKKRIEKEKLHSKIIELEKKLDARQALELEIEWMRGALHVLKHMGEDGDMELKKNMDAIKEDLKEKEEELEHMEALQQALVIKERKSNDELQEAHKELISVSVCLSTLMYSF</sequence>
<protein>
    <submittedName>
        <fullName evidence="3">Protein involved in de novo 2</fullName>
    </submittedName>
</protein>